<accession>A0A392VCX4</accession>
<evidence type="ECO:0000313" key="1">
    <source>
        <dbReference type="EMBL" id="MCI86218.1"/>
    </source>
</evidence>
<organism evidence="1 2">
    <name type="scientific">Trifolium medium</name>
    <dbReference type="NCBI Taxonomy" id="97028"/>
    <lineage>
        <taxon>Eukaryota</taxon>
        <taxon>Viridiplantae</taxon>
        <taxon>Streptophyta</taxon>
        <taxon>Embryophyta</taxon>
        <taxon>Tracheophyta</taxon>
        <taxon>Spermatophyta</taxon>
        <taxon>Magnoliopsida</taxon>
        <taxon>eudicotyledons</taxon>
        <taxon>Gunneridae</taxon>
        <taxon>Pentapetalae</taxon>
        <taxon>rosids</taxon>
        <taxon>fabids</taxon>
        <taxon>Fabales</taxon>
        <taxon>Fabaceae</taxon>
        <taxon>Papilionoideae</taxon>
        <taxon>50 kb inversion clade</taxon>
        <taxon>NPAAA clade</taxon>
        <taxon>Hologalegina</taxon>
        <taxon>IRL clade</taxon>
        <taxon>Trifolieae</taxon>
        <taxon>Trifolium</taxon>
    </lineage>
</organism>
<dbReference type="EMBL" id="LXQA011134483">
    <property type="protein sequence ID" value="MCI86218.1"/>
    <property type="molecule type" value="Genomic_DNA"/>
</dbReference>
<sequence>MQQLAEGKPGRIRRNVKYLAKEAKKGRGQGKSYSPHQIA</sequence>
<proteinExistence type="predicted"/>
<dbReference type="Proteomes" id="UP000265520">
    <property type="component" value="Unassembled WGS sequence"/>
</dbReference>
<protein>
    <submittedName>
        <fullName evidence="1">Uncharacterized protein</fullName>
    </submittedName>
</protein>
<name>A0A392VCX4_9FABA</name>
<evidence type="ECO:0000313" key="2">
    <source>
        <dbReference type="Proteomes" id="UP000265520"/>
    </source>
</evidence>
<keyword evidence="2" id="KW-1185">Reference proteome</keyword>
<feature type="non-terminal residue" evidence="1">
    <location>
        <position position="39"/>
    </location>
</feature>
<comment type="caution">
    <text evidence="1">The sequence shown here is derived from an EMBL/GenBank/DDBJ whole genome shotgun (WGS) entry which is preliminary data.</text>
</comment>
<dbReference type="AlphaFoldDB" id="A0A392VCX4"/>
<reference evidence="1 2" key="1">
    <citation type="journal article" date="2018" name="Front. Plant Sci.">
        <title>Red Clover (Trifolium pratense) and Zigzag Clover (T. medium) - A Picture of Genomic Similarities and Differences.</title>
        <authorList>
            <person name="Dluhosova J."/>
            <person name="Istvanek J."/>
            <person name="Nedelnik J."/>
            <person name="Repkova J."/>
        </authorList>
    </citation>
    <scope>NUCLEOTIDE SEQUENCE [LARGE SCALE GENOMIC DNA]</scope>
    <source>
        <strain evidence="2">cv. 10/8</strain>
        <tissue evidence="1">Leaf</tissue>
    </source>
</reference>